<accession>A0A1C5K072</accession>
<dbReference type="OrthoDB" id="5184470at2"/>
<evidence type="ECO:0000313" key="3">
    <source>
        <dbReference type="EMBL" id="SCG76167.1"/>
    </source>
</evidence>
<dbReference type="EMBL" id="LT607754">
    <property type="protein sequence ID" value="SCG76167.1"/>
    <property type="molecule type" value="Genomic_DNA"/>
</dbReference>
<keyword evidence="2" id="KW-1133">Transmembrane helix</keyword>
<keyword evidence="2" id="KW-0812">Transmembrane</keyword>
<sequence length="293" mass="31170">MPKTLAAGQADIGAAVADMWRSVLLFIPRAIAFIVILVVGWLIARAVLKIVDAALERVGFDRWVERGGVKRALERTKYDASDILAKLAYYAVLLFTLQFAFGVWGPNAISDLIRGVVAWLPRAFVAIVIVVIAAAIANAVRDLITGALGGLSYGKIIADVTAIFILALGVIAALNQVGIATTVTTPVLIAVLATVAGILIVGVGGGLVKPMQNRWDRWLDRAAEESHAIREQRQAQGAGRSDYERQMADRSPAERTQAAARGQESMSGARGGQGASRSGNVSDETQQFRRPGG</sequence>
<dbReference type="Pfam" id="PF05552">
    <property type="entry name" value="MS_channel_1st_1"/>
    <property type="match status" value="2"/>
</dbReference>
<feature type="region of interest" description="Disordered" evidence="1">
    <location>
        <begin position="229"/>
        <end position="293"/>
    </location>
</feature>
<keyword evidence="4" id="KW-1185">Reference proteome</keyword>
<proteinExistence type="predicted"/>
<feature type="transmembrane region" description="Helical" evidence="2">
    <location>
        <begin position="156"/>
        <end position="175"/>
    </location>
</feature>
<dbReference type="AlphaFoldDB" id="A0A1C5K072"/>
<name>A0A1C5K072_9ACTN</name>
<evidence type="ECO:0000313" key="4">
    <source>
        <dbReference type="Proteomes" id="UP000198221"/>
    </source>
</evidence>
<dbReference type="RefSeq" id="WP_089015206.1">
    <property type="nucleotide sequence ID" value="NZ_LT607754.1"/>
</dbReference>
<feature type="transmembrane region" description="Helical" evidence="2">
    <location>
        <begin position="187"/>
        <end position="208"/>
    </location>
</feature>
<protein>
    <submittedName>
        <fullName evidence="3">Conserved TM helix</fullName>
    </submittedName>
</protein>
<dbReference type="InterPro" id="IPR008910">
    <property type="entry name" value="MSC_TM_helix"/>
</dbReference>
<reference evidence="4" key="1">
    <citation type="submission" date="2016-06" db="EMBL/GenBank/DDBJ databases">
        <authorList>
            <person name="Varghese N."/>
            <person name="Submissions Spin"/>
        </authorList>
    </citation>
    <scope>NUCLEOTIDE SEQUENCE [LARGE SCALE GENOMIC DNA]</scope>
    <source>
        <strain evidence="4">DSM 43819</strain>
    </source>
</reference>
<organism evidence="3 4">
    <name type="scientific">Micromonospora inositola</name>
    <dbReference type="NCBI Taxonomy" id="47865"/>
    <lineage>
        <taxon>Bacteria</taxon>
        <taxon>Bacillati</taxon>
        <taxon>Actinomycetota</taxon>
        <taxon>Actinomycetes</taxon>
        <taxon>Micromonosporales</taxon>
        <taxon>Micromonosporaceae</taxon>
        <taxon>Micromonospora</taxon>
    </lineage>
</organism>
<evidence type="ECO:0000256" key="1">
    <source>
        <dbReference type="SAM" id="MobiDB-lite"/>
    </source>
</evidence>
<dbReference type="Gene3D" id="1.10.287.1260">
    <property type="match status" value="1"/>
</dbReference>
<keyword evidence="2" id="KW-0472">Membrane</keyword>
<evidence type="ECO:0000256" key="2">
    <source>
        <dbReference type="SAM" id="Phobius"/>
    </source>
</evidence>
<gene>
    <name evidence="3" type="ORF">GA0070613_5936</name>
</gene>
<feature type="transmembrane region" description="Helical" evidence="2">
    <location>
        <begin position="124"/>
        <end position="144"/>
    </location>
</feature>
<feature type="compositionally biased region" description="Basic and acidic residues" evidence="1">
    <location>
        <begin position="241"/>
        <end position="253"/>
    </location>
</feature>
<feature type="transmembrane region" description="Helical" evidence="2">
    <location>
        <begin position="26"/>
        <end position="48"/>
    </location>
</feature>
<dbReference type="Proteomes" id="UP000198221">
    <property type="component" value="Chromosome I"/>
</dbReference>
<feature type="transmembrane region" description="Helical" evidence="2">
    <location>
        <begin position="87"/>
        <end position="104"/>
    </location>
</feature>